<dbReference type="OrthoDB" id="276515at2759"/>
<dbReference type="PANTHER" id="PTHR12121">
    <property type="entry name" value="CARBON CATABOLITE REPRESSOR PROTEIN 4"/>
    <property type="match status" value="1"/>
</dbReference>
<name>A0A8H3I5E3_9LECA</name>
<dbReference type="AlphaFoldDB" id="A0A8H3I5E3"/>
<dbReference type="SUPFAM" id="SSF56219">
    <property type="entry name" value="DNase I-like"/>
    <property type="match status" value="1"/>
</dbReference>
<evidence type="ECO:0000313" key="3">
    <source>
        <dbReference type="Proteomes" id="UP000664169"/>
    </source>
</evidence>
<dbReference type="PANTHER" id="PTHR12121:SF36">
    <property type="entry name" value="ENDONUCLEASE_EXONUCLEASE_PHOSPHATASE DOMAIN-CONTAINING PROTEIN"/>
    <property type="match status" value="1"/>
</dbReference>
<dbReference type="InterPro" id="IPR050410">
    <property type="entry name" value="CCR4/nocturin_mRNA_transcr"/>
</dbReference>
<dbReference type="InterPro" id="IPR005135">
    <property type="entry name" value="Endo/exonuclease/phosphatase"/>
</dbReference>
<evidence type="ECO:0000313" key="2">
    <source>
        <dbReference type="EMBL" id="CAF9905393.1"/>
    </source>
</evidence>
<protein>
    <recommendedName>
        <fullName evidence="1">Endonuclease/exonuclease/phosphatase domain-containing protein</fullName>
    </recommendedName>
</protein>
<dbReference type="EMBL" id="CAJPDQ010000002">
    <property type="protein sequence ID" value="CAF9905393.1"/>
    <property type="molecule type" value="Genomic_DNA"/>
</dbReference>
<sequence length="281" mass="31851">MKVVPLRVISKNIRYATKKPLKGEELWSIRKDYLVNELRFNSLHNESALVCCQEVLHKQLQDILYGLRQVGSWDSIGWGRNDGKEAGEYSPIFFRPTVWEMIESEPIWLSPTPDIPSIDPGAGSIRILTRAKLKHRSTEFIIVVYCTHLDNASSDARRRAAEQICSIAKKDLELPIVMAGDFNSEEHQEAYQTIIRSGMFHDVGSSDSGYKYGNSHTFTSFGSTDKPPTRIDYIFYSNPVISEQNLHFTIQNYAVLSNQFEDGVFNSDHRAVVADILLCSG</sequence>
<reference evidence="2" key="1">
    <citation type="submission" date="2021-03" db="EMBL/GenBank/DDBJ databases">
        <authorList>
            <person name="Tagirdzhanova G."/>
        </authorList>
    </citation>
    <scope>NUCLEOTIDE SEQUENCE</scope>
</reference>
<comment type="caution">
    <text evidence="2">The sequence shown here is derived from an EMBL/GenBank/DDBJ whole genome shotgun (WGS) entry which is preliminary data.</text>
</comment>
<gene>
    <name evidence="2" type="ORF">GOMPHAMPRED_003148</name>
</gene>
<keyword evidence="3" id="KW-1185">Reference proteome</keyword>
<dbReference type="InterPro" id="IPR036691">
    <property type="entry name" value="Endo/exonu/phosph_ase_sf"/>
</dbReference>
<organism evidence="2 3">
    <name type="scientific">Gomphillus americanus</name>
    <dbReference type="NCBI Taxonomy" id="1940652"/>
    <lineage>
        <taxon>Eukaryota</taxon>
        <taxon>Fungi</taxon>
        <taxon>Dikarya</taxon>
        <taxon>Ascomycota</taxon>
        <taxon>Pezizomycotina</taxon>
        <taxon>Lecanoromycetes</taxon>
        <taxon>OSLEUM clade</taxon>
        <taxon>Ostropomycetidae</taxon>
        <taxon>Ostropales</taxon>
        <taxon>Graphidaceae</taxon>
        <taxon>Gomphilloideae</taxon>
        <taxon>Gomphillus</taxon>
    </lineage>
</organism>
<dbReference type="Gene3D" id="3.60.10.10">
    <property type="entry name" value="Endonuclease/exonuclease/phosphatase"/>
    <property type="match status" value="1"/>
</dbReference>
<dbReference type="GO" id="GO:0000175">
    <property type="term" value="F:3'-5'-RNA exonuclease activity"/>
    <property type="evidence" value="ECO:0007669"/>
    <property type="project" value="TreeGrafter"/>
</dbReference>
<dbReference type="CDD" id="cd09083">
    <property type="entry name" value="EEP-1"/>
    <property type="match status" value="1"/>
</dbReference>
<proteinExistence type="predicted"/>
<dbReference type="Pfam" id="PF03372">
    <property type="entry name" value="Exo_endo_phos"/>
    <property type="match status" value="1"/>
</dbReference>
<evidence type="ECO:0000259" key="1">
    <source>
        <dbReference type="Pfam" id="PF03372"/>
    </source>
</evidence>
<dbReference type="Proteomes" id="UP000664169">
    <property type="component" value="Unassembled WGS sequence"/>
</dbReference>
<accession>A0A8H3I5E3</accession>
<feature type="domain" description="Endonuclease/exonuclease/phosphatase" evidence="1">
    <location>
        <begin position="49"/>
        <end position="240"/>
    </location>
</feature>